<feature type="compositionally biased region" description="Basic and acidic residues" evidence="1">
    <location>
        <begin position="191"/>
        <end position="207"/>
    </location>
</feature>
<comment type="caution">
    <text evidence="2">The sequence shown here is derived from an EMBL/GenBank/DDBJ whole genome shotgun (WGS) entry which is preliminary data.</text>
</comment>
<dbReference type="EMBL" id="JAULSW010000010">
    <property type="protein sequence ID" value="KAK3368220.1"/>
    <property type="molecule type" value="Genomic_DNA"/>
</dbReference>
<feature type="compositionally biased region" description="Polar residues" evidence="1">
    <location>
        <begin position="147"/>
        <end position="170"/>
    </location>
</feature>
<sequence>MIVPLPRLDSPPSLPLAIQWLNMAPVTCPSSIDWRSHTIENCKFFSRPDAVLSLVIAKEPLGTFKAIVLRAEDGQREALLSESGASIDEVLHALHVKSAEAVQNYISTNGFEFVPVLKKRSSSNNIPNDVDDASDNDSAFSGSASSTVTMSETGSVCESLSDNETVSVLSNGERPAKHDTRKKASKRSSKDKKTAEKAKARRSRSESSPRSPSRSLSRSSSQCRSCANEESEDEDGPSFRPSPPRFRFPRGRCPPPPPPPGWNTHSGMFAQPAMSRIPPPGFPSMPPSGFPSMPPPPPPPPPSAPSPSAPRPAPPPVPSCDLPSPLGPVQPKLDSRPLHGHSAFFPKRTPEPTEALHPVRLLIRWRGHGEHRALEQARLSVSGIRDAALKYIRRQIVVPYNTIPSYMWTMRATVRSATIDGEEYDISGYTGDQLYHLLDCSPSPSASLSAGSPGSVVNKVPRFEVEVETQPPPAMPRPPPGGGGGTSRGGHQPPTNNSNNGFHHHQSNMPPMPGMGGGQGPVPSHMQSQHHD</sequence>
<evidence type="ECO:0000313" key="3">
    <source>
        <dbReference type="Proteomes" id="UP001285441"/>
    </source>
</evidence>
<organism evidence="2 3">
    <name type="scientific">Podospora didyma</name>
    <dbReference type="NCBI Taxonomy" id="330526"/>
    <lineage>
        <taxon>Eukaryota</taxon>
        <taxon>Fungi</taxon>
        <taxon>Dikarya</taxon>
        <taxon>Ascomycota</taxon>
        <taxon>Pezizomycotina</taxon>
        <taxon>Sordariomycetes</taxon>
        <taxon>Sordariomycetidae</taxon>
        <taxon>Sordariales</taxon>
        <taxon>Podosporaceae</taxon>
        <taxon>Podospora</taxon>
    </lineage>
</organism>
<feature type="compositionally biased region" description="Pro residues" evidence="1">
    <location>
        <begin position="277"/>
        <end position="318"/>
    </location>
</feature>
<feature type="compositionally biased region" description="Pro residues" evidence="1">
    <location>
        <begin position="240"/>
        <end position="261"/>
    </location>
</feature>
<gene>
    <name evidence="2" type="ORF">B0H63DRAFT_72793</name>
</gene>
<reference evidence="2" key="2">
    <citation type="submission" date="2023-06" db="EMBL/GenBank/DDBJ databases">
        <authorList>
            <consortium name="Lawrence Berkeley National Laboratory"/>
            <person name="Haridas S."/>
            <person name="Hensen N."/>
            <person name="Bonometti L."/>
            <person name="Westerberg I."/>
            <person name="Brannstrom I.O."/>
            <person name="Guillou S."/>
            <person name="Cros-Aarteil S."/>
            <person name="Calhoun S."/>
            <person name="Kuo A."/>
            <person name="Mondo S."/>
            <person name="Pangilinan J."/>
            <person name="Riley R."/>
            <person name="LaButti K."/>
            <person name="Andreopoulos B."/>
            <person name="Lipzen A."/>
            <person name="Chen C."/>
            <person name="Yanf M."/>
            <person name="Daum C."/>
            <person name="Ng V."/>
            <person name="Clum A."/>
            <person name="Steindorff A."/>
            <person name="Ohm R."/>
            <person name="Martin F."/>
            <person name="Silar P."/>
            <person name="Natvig D."/>
            <person name="Lalanne C."/>
            <person name="Gautier V."/>
            <person name="Ament-velasquez S.L."/>
            <person name="Kruys A."/>
            <person name="Hutchinson M.I."/>
            <person name="Powell A.J."/>
            <person name="Barry K."/>
            <person name="Miller A.N."/>
            <person name="Grigoriev I.V."/>
            <person name="Debuchy R."/>
            <person name="Gladieux P."/>
            <person name="Thoren M.H."/>
            <person name="Johannesson H."/>
        </authorList>
    </citation>
    <scope>NUCLEOTIDE SEQUENCE</scope>
    <source>
        <strain evidence="2">CBS 232.78</strain>
    </source>
</reference>
<reference evidence="2" key="1">
    <citation type="journal article" date="2023" name="Mol. Phylogenet. Evol.">
        <title>Genome-scale phylogeny and comparative genomics of the fungal order Sordariales.</title>
        <authorList>
            <person name="Hensen N."/>
            <person name="Bonometti L."/>
            <person name="Westerberg I."/>
            <person name="Brannstrom I.O."/>
            <person name="Guillou S."/>
            <person name="Cros-Aarteil S."/>
            <person name="Calhoun S."/>
            <person name="Haridas S."/>
            <person name="Kuo A."/>
            <person name="Mondo S."/>
            <person name="Pangilinan J."/>
            <person name="Riley R."/>
            <person name="LaButti K."/>
            <person name="Andreopoulos B."/>
            <person name="Lipzen A."/>
            <person name="Chen C."/>
            <person name="Yan M."/>
            <person name="Daum C."/>
            <person name="Ng V."/>
            <person name="Clum A."/>
            <person name="Steindorff A."/>
            <person name="Ohm R.A."/>
            <person name="Martin F."/>
            <person name="Silar P."/>
            <person name="Natvig D.O."/>
            <person name="Lalanne C."/>
            <person name="Gautier V."/>
            <person name="Ament-Velasquez S.L."/>
            <person name="Kruys A."/>
            <person name="Hutchinson M.I."/>
            <person name="Powell A.J."/>
            <person name="Barry K."/>
            <person name="Miller A.N."/>
            <person name="Grigoriev I.V."/>
            <person name="Debuchy R."/>
            <person name="Gladieux P."/>
            <person name="Hiltunen Thoren M."/>
            <person name="Johannesson H."/>
        </authorList>
    </citation>
    <scope>NUCLEOTIDE SEQUENCE</scope>
    <source>
        <strain evidence="2">CBS 232.78</strain>
    </source>
</reference>
<name>A0AAE0N2W1_9PEZI</name>
<feature type="region of interest" description="Disordered" evidence="1">
    <location>
        <begin position="122"/>
        <end position="351"/>
    </location>
</feature>
<feature type="compositionally biased region" description="Low complexity" evidence="1">
    <location>
        <begin position="208"/>
        <end position="225"/>
    </location>
</feature>
<evidence type="ECO:0000256" key="1">
    <source>
        <dbReference type="SAM" id="MobiDB-lite"/>
    </source>
</evidence>
<keyword evidence="3" id="KW-1185">Reference proteome</keyword>
<accession>A0AAE0N2W1</accession>
<feature type="compositionally biased region" description="Pro residues" evidence="1">
    <location>
        <begin position="470"/>
        <end position="481"/>
    </location>
</feature>
<feature type="compositionally biased region" description="Basic residues" evidence="1">
    <location>
        <begin position="179"/>
        <end position="190"/>
    </location>
</feature>
<dbReference type="Proteomes" id="UP001285441">
    <property type="component" value="Unassembled WGS sequence"/>
</dbReference>
<evidence type="ECO:0000313" key="2">
    <source>
        <dbReference type="EMBL" id="KAK3368220.1"/>
    </source>
</evidence>
<dbReference type="AlphaFoldDB" id="A0AAE0N2W1"/>
<feature type="region of interest" description="Disordered" evidence="1">
    <location>
        <begin position="466"/>
        <end position="532"/>
    </location>
</feature>
<proteinExistence type="predicted"/>
<feature type="compositionally biased region" description="Low complexity" evidence="1">
    <location>
        <begin position="136"/>
        <end position="146"/>
    </location>
</feature>
<protein>
    <submittedName>
        <fullName evidence="2">Uncharacterized protein</fullName>
    </submittedName>
</protein>